<keyword evidence="8" id="KW-1185">Reference proteome</keyword>
<feature type="transmembrane region" description="Helical" evidence="5">
    <location>
        <begin position="235"/>
        <end position="258"/>
    </location>
</feature>
<dbReference type="InterPro" id="IPR000276">
    <property type="entry name" value="GPCR_Rhodpsn"/>
</dbReference>
<dbReference type="AlphaFoldDB" id="A0A2T7P3C5"/>
<organism evidence="7 8">
    <name type="scientific">Pomacea canaliculata</name>
    <name type="common">Golden apple snail</name>
    <dbReference type="NCBI Taxonomy" id="400727"/>
    <lineage>
        <taxon>Eukaryota</taxon>
        <taxon>Metazoa</taxon>
        <taxon>Spiralia</taxon>
        <taxon>Lophotrochozoa</taxon>
        <taxon>Mollusca</taxon>
        <taxon>Gastropoda</taxon>
        <taxon>Caenogastropoda</taxon>
        <taxon>Architaenioglossa</taxon>
        <taxon>Ampullarioidea</taxon>
        <taxon>Ampullariidae</taxon>
        <taxon>Pomacea</taxon>
    </lineage>
</organism>
<evidence type="ECO:0000256" key="2">
    <source>
        <dbReference type="ARBA" id="ARBA00022692"/>
    </source>
</evidence>
<dbReference type="SUPFAM" id="SSF81321">
    <property type="entry name" value="Family A G protein-coupled receptor-like"/>
    <property type="match status" value="1"/>
</dbReference>
<dbReference type="PANTHER" id="PTHR46641">
    <property type="entry name" value="FMRFAMIDE RECEPTOR-RELATED"/>
    <property type="match status" value="1"/>
</dbReference>
<feature type="transmembrane region" description="Helical" evidence="5">
    <location>
        <begin position="288"/>
        <end position="312"/>
    </location>
</feature>
<evidence type="ECO:0000256" key="5">
    <source>
        <dbReference type="SAM" id="Phobius"/>
    </source>
</evidence>
<evidence type="ECO:0000313" key="8">
    <source>
        <dbReference type="Proteomes" id="UP000245119"/>
    </source>
</evidence>
<feature type="domain" description="G-protein coupled receptors family 1 profile" evidence="6">
    <location>
        <begin position="70"/>
        <end position="347"/>
    </location>
</feature>
<evidence type="ECO:0000313" key="7">
    <source>
        <dbReference type="EMBL" id="PVD27927.1"/>
    </source>
</evidence>
<evidence type="ECO:0000259" key="6">
    <source>
        <dbReference type="PROSITE" id="PS50262"/>
    </source>
</evidence>
<dbReference type="Proteomes" id="UP000245119">
    <property type="component" value="Linkage Group LG6"/>
</dbReference>
<dbReference type="GO" id="GO:0016020">
    <property type="term" value="C:membrane"/>
    <property type="evidence" value="ECO:0007669"/>
    <property type="project" value="UniProtKB-SubCell"/>
</dbReference>
<evidence type="ECO:0000256" key="3">
    <source>
        <dbReference type="ARBA" id="ARBA00022989"/>
    </source>
</evidence>
<dbReference type="InterPro" id="IPR052954">
    <property type="entry name" value="GPCR-Ligand_Int"/>
</dbReference>
<keyword evidence="2 5" id="KW-0812">Transmembrane</keyword>
<protein>
    <recommendedName>
        <fullName evidence="6">G-protein coupled receptors family 1 profile domain-containing protein</fullName>
    </recommendedName>
</protein>
<reference evidence="7 8" key="1">
    <citation type="submission" date="2018-04" db="EMBL/GenBank/DDBJ databases">
        <title>The genome of golden apple snail Pomacea canaliculata provides insight into stress tolerance and invasive adaptation.</title>
        <authorList>
            <person name="Liu C."/>
            <person name="Liu B."/>
            <person name="Ren Y."/>
            <person name="Zhang Y."/>
            <person name="Wang H."/>
            <person name="Li S."/>
            <person name="Jiang F."/>
            <person name="Yin L."/>
            <person name="Zhang G."/>
            <person name="Qian W."/>
            <person name="Fan W."/>
        </authorList>
    </citation>
    <scope>NUCLEOTIDE SEQUENCE [LARGE SCALE GENOMIC DNA]</scope>
    <source>
        <strain evidence="7">SZHN2017</strain>
        <tissue evidence="7">Muscle</tissue>
    </source>
</reference>
<dbReference type="EMBL" id="PZQS01000006">
    <property type="protein sequence ID" value="PVD27927.1"/>
    <property type="molecule type" value="Genomic_DNA"/>
</dbReference>
<dbReference type="OrthoDB" id="6070345at2759"/>
<feature type="transmembrane region" description="Helical" evidence="5">
    <location>
        <begin position="176"/>
        <end position="195"/>
    </location>
</feature>
<feature type="transmembrane region" description="Helical" evidence="5">
    <location>
        <begin position="324"/>
        <end position="348"/>
    </location>
</feature>
<sequence length="390" mass="43273">MFGLDTQDAVTDVTIVPSAKVTVHDPAKDGAETFIPWDNPQGIMTYKQYLSVVFYYNIILKPLVVVVGVSTNVVNCLVFRRQGLRDRMNLCLFVHSLVDMTFLTYSIAFTVSYFYRLVDAVVGEEYYLKTLYYAQGALFGLREASAGISVVIAVERCLCVVFPLRASTLMHWRTMGMLLAAIVVLMQAAFITTPLKYSVVSIASNTSAGARWQPVPDGRWQTDRTLQTYSVAEDALMQIVVPIGTFIIVSLCTTVTVLRLQAAMSWREKTSSSGSDAQVRQVALTRMLVLVSGVFIASKVPFVVMILARNIVSDFSTTGRYYNLYMTTFILVYYLPYANSAVNFFVYVSRSARFRQDLRAIMCGASTSTRQAVSHLSAATSCDTLASHPS</sequence>
<name>A0A2T7P3C5_POMCA</name>
<keyword evidence="4 5" id="KW-0472">Membrane</keyword>
<comment type="caution">
    <text evidence="7">The sequence shown here is derived from an EMBL/GenBank/DDBJ whole genome shotgun (WGS) entry which is preliminary data.</text>
</comment>
<accession>A0A2T7P3C5</accession>
<dbReference type="SMART" id="SM01381">
    <property type="entry name" value="7TM_GPCR_Srsx"/>
    <property type="match status" value="1"/>
</dbReference>
<evidence type="ECO:0000256" key="4">
    <source>
        <dbReference type="ARBA" id="ARBA00023136"/>
    </source>
</evidence>
<dbReference type="CDD" id="cd00637">
    <property type="entry name" value="7tm_classA_rhodopsin-like"/>
    <property type="match status" value="1"/>
</dbReference>
<dbReference type="Gene3D" id="1.20.1070.10">
    <property type="entry name" value="Rhodopsin 7-helix transmembrane proteins"/>
    <property type="match status" value="1"/>
</dbReference>
<dbReference type="InterPro" id="IPR017452">
    <property type="entry name" value="GPCR_Rhodpsn_7TM"/>
</dbReference>
<dbReference type="PANTHER" id="PTHR46641:SF2">
    <property type="entry name" value="FMRFAMIDE RECEPTOR"/>
    <property type="match status" value="1"/>
</dbReference>
<comment type="subcellular location">
    <subcellularLocation>
        <location evidence="1">Membrane</location>
    </subcellularLocation>
</comment>
<evidence type="ECO:0000256" key="1">
    <source>
        <dbReference type="ARBA" id="ARBA00004370"/>
    </source>
</evidence>
<feature type="transmembrane region" description="Helical" evidence="5">
    <location>
        <begin position="54"/>
        <end position="78"/>
    </location>
</feature>
<dbReference type="GO" id="GO:0004930">
    <property type="term" value="F:G protein-coupled receptor activity"/>
    <property type="evidence" value="ECO:0007669"/>
    <property type="project" value="InterPro"/>
</dbReference>
<keyword evidence="3 5" id="KW-1133">Transmembrane helix</keyword>
<feature type="transmembrane region" description="Helical" evidence="5">
    <location>
        <begin position="90"/>
        <end position="115"/>
    </location>
</feature>
<gene>
    <name evidence="7" type="ORF">C0Q70_10503</name>
</gene>
<proteinExistence type="predicted"/>
<dbReference type="PROSITE" id="PS50262">
    <property type="entry name" value="G_PROTEIN_RECEP_F1_2"/>
    <property type="match status" value="1"/>
</dbReference>
<dbReference type="Pfam" id="PF00001">
    <property type="entry name" value="7tm_1"/>
    <property type="match status" value="1"/>
</dbReference>
<dbReference type="OMA" id="FPCHAIC"/>